<feature type="transmembrane region" description="Helical" evidence="11">
    <location>
        <begin position="145"/>
        <end position="169"/>
    </location>
</feature>
<feature type="domain" description="ABC transmembrane type-2" evidence="12">
    <location>
        <begin position="32"/>
        <end position="253"/>
    </location>
</feature>
<dbReference type="EMBL" id="CP016796">
    <property type="protein sequence ID" value="API87377.1"/>
    <property type="molecule type" value="Genomic_DNA"/>
</dbReference>
<evidence type="ECO:0000313" key="13">
    <source>
        <dbReference type="EMBL" id="API87377.1"/>
    </source>
</evidence>
<feature type="transmembrane region" description="Helical" evidence="11">
    <location>
        <begin position="31"/>
        <end position="54"/>
    </location>
</feature>
<dbReference type="Proteomes" id="UP000184222">
    <property type="component" value="Chromosome"/>
</dbReference>
<dbReference type="OrthoDB" id="9814458at2"/>
<evidence type="ECO:0000256" key="2">
    <source>
        <dbReference type="ARBA" id="ARBA00007783"/>
    </source>
</evidence>
<dbReference type="PROSITE" id="PS51012">
    <property type="entry name" value="ABC_TM2"/>
    <property type="match status" value="1"/>
</dbReference>
<evidence type="ECO:0000256" key="9">
    <source>
        <dbReference type="ARBA" id="ARBA00023047"/>
    </source>
</evidence>
<dbReference type="PANTHER" id="PTHR30413">
    <property type="entry name" value="INNER MEMBRANE TRANSPORT PERMEASE"/>
    <property type="match status" value="1"/>
</dbReference>
<keyword evidence="14" id="KW-1185">Reference proteome</keyword>
<dbReference type="GO" id="GO:0015920">
    <property type="term" value="P:lipopolysaccharide transport"/>
    <property type="evidence" value="ECO:0007669"/>
    <property type="project" value="TreeGrafter"/>
</dbReference>
<dbReference type="Pfam" id="PF01061">
    <property type="entry name" value="ABC2_membrane"/>
    <property type="match status" value="1"/>
</dbReference>
<organism evidence="13 14">
    <name type="scientific">Francisella uliginis</name>
    <dbReference type="NCBI Taxonomy" id="573570"/>
    <lineage>
        <taxon>Bacteria</taxon>
        <taxon>Pseudomonadati</taxon>
        <taxon>Pseudomonadota</taxon>
        <taxon>Gammaproteobacteria</taxon>
        <taxon>Thiotrichales</taxon>
        <taxon>Francisellaceae</taxon>
        <taxon>Francisella</taxon>
    </lineage>
</organism>
<feature type="transmembrane region" description="Helical" evidence="11">
    <location>
        <begin position="60"/>
        <end position="78"/>
    </location>
</feature>
<evidence type="ECO:0000256" key="3">
    <source>
        <dbReference type="ARBA" id="ARBA00022448"/>
    </source>
</evidence>
<dbReference type="GO" id="GO:0015774">
    <property type="term" value="P:polysaccharide transport"/>
    <property type="evidence" value="ECO:0007669"/>
    <property type="project" value="UniProtKB-KW"/>
</dbReference>
<protein>
    <recommendedName>
        <fullName evidence="11">Transport permease protein</fullName>
    </recommendedName>
</protein>
<comment type="similarity">
    <text evidence="2 11">Belongs to the ABC-2 integral membrane protein family.</text>
</comment>
<dbReference type="InterPro" id="IPR000412">
    <property type="entry name" value="ABC_2_transport"/>
</dbReference>
<keyword evidence="9" id="KW-0625">Polysaccharide transport</keyword>
<keyword evidence="7" id="KW-0972">Capsule biogenesis/degradation</keyword>
<dbReference type="KEGG" id="frx:F7310_08375"/>
<keyword evidence="8 11" id="KW-1133">Transmembrane helix</keyword>
<evidence type="ECO:0000256" key="4">
    <source>
        <dbReference type="ARBA" id="ARBA00022475"/>
    </source>
</evidence>
<gene>
    <name evidence="13" type="ORF">F7310_08375</name>
</gene>
<dbReference type="GO" id="GO:0140359">
    <property type="term" value="F:ABC-type transporter activity"/>
    <property type="evidence" value="ECO:0007669"/>
    <property type="project" value="InterPro"/>
</dbReference>
<evidence type="ECO:0000313" key="14">
    <source>
        <dbReference type="Proteomes" id="UP000184222"/>
    </source>
</evidence>
<dbReference type="InterPro" id="IPR047817">
    <property type="entry name" value="ABC2_TM_bact-type"/>
</dbReference>
<dbReference type="AlphaFoldDB" id="A0A1L4BU79"/>
<comment type="subcellular location">
    <subcellularLocation>
        <location evidence="11">Cell inner membrane</location>
        <topology evidence="11">Multi-pass membrane protein</topology>
    </subcellularLocation>
    <subcellularLocation>
        <location evidence="1">Cell membrane</location>
        <topology evidence="1">Multi-pass membrane protein</topology>
    </subcellularLocation>
</comment>
<keyword evidence="5" id="KW-0762">Sugar transport</keyword>
<evidence type="ECO:0000256" key="10">
    <source>
        <dbReference type="ARBA" id="ARBA00023136"/>
    </source>
</evidence>
<evidence type="ECO:0000256" key="8">
    <source>
        <dbReference type="ARBA" id="ARBA00022989"/>
    </source>
</evidence>
<dbReference type="GO" id="GO:0043190">
    <property type="term" value="C:ATP-binding cassette (ABC) transporter complex"/>
    <property type="evidence" value="ECO:0007669"/>
    <property type="project" value="InterPro"/>
</dbReference>
<evidence type="ECO:0000259" key="12">
    <source>
        <dbReference type="PROSITE" id="PS51012"/>
    </source>
</evidence>
<keyword evidence="3 11" id="KW-0813">Transport</keyword>
<sequence>MSELKKNLIQHKNVIWALLNREVTTKFGDSYFSYAWIIIEPILQVGIFFVIFYWMGRSTGNIPIVLFLLTGIIPFYFLQKSVIACSKSISSNKGLLSYRQVKIIDTIIARILLECAITFSVFILCGCLMTLYLNQTITIYYPFRIFFSFFALIMMSLGLSLLFAILDYYYIDLNKFLGILFRFLYFTSGVFFSLNDLPQKAAYYFSFNPIFQCIEIIRSAFDINNLPQYLSYNYTITFSIAYLFLGTLFYYVARNNVLKNDRSR</sequence>
<evidence type="ECO:0000256" key="7">
    <source>
        <dbReference type="ARBA" id="ARBA00022903"/>
    </source>
</evidence>
<accession>A0A1L4BU79</accession>
<name>A0A1L4BU79_9GAMM</name>
<reference evidence="13 14" key="1">
    <citation type="journal article" date="2016" name="Appl. Environ. Microbiol.">
        <title>Whole genome relationships among Francisella bacteria of diverse origin define new species and provide specific regions for detection.</title>
        <authorList>
            <person name="Challacombe J.F."/>
            <person name="Petersen J.M."/>
            <person name="Gallegos-Graves V."/>
            <person name="Hodge D."/>
            <person name="Pillai S."/>
            <person name="Kuske C.R."/>
        </authorList>
    </citation>
    <scope>NUCLEOTIDE SEQUENCE [LARGE SCALE GENOMIC DNA]</scope>
    <source>
        <strain evidence="14">TX07-7310</strain>
    </source>
</reference>
<dbReference type="RefSeq" id="WP_072713161.1">
    <property type="nucleotide sequence ID" value="NZ_CP016796.1"/>
</dbReference>
<feature type="transmembrane region" description="Helical" evidence="11">
    <location>
        <begin position="176"/>
        <end position="194"/>
    </location>
</feature>
<feature type="transmembrane region" description="Helical" evidence="11">
    <location>
        <begin position="232"/>
        <end position="253"/>
    </location>
</feature>
<keyword evidence="6 11" id="KW-0812">Transmembrane</keyword>
<dbReference type="PANTHER" id="PTHR30413:SF10">
    <property type="entry name" value="CAPSULE POLYSACCHARIDE EXPORT INNER-MEMBRANE PROTEIN CTRC"/>
    <property type="match status" value="1"/>
</dbReference>
<evidence type="ECO:0000256" key="1">
    <source>
        <dbReference type="ARBA" id="ARBA00004651"/>
    </source>
</evidence>
<proteinExistence type="inferred from homology"/>
<dbReference type="PRINTS" id="PR00164">
    <property type="entry name" value="ABC2TRNSPORT"/>
</dbReference>
<keyword evidence="10 11" id="KW-0472">Membrane</keyword>
<evidence type="ECO:0000256" key="6">
    <source>
        <dbReference type="ARBA" id="ARBA00022692"/>
    </source>
</evidence>
<feature type="transmembrane region" description="Helical" evidence="11">
    <location>
        <begin position="107"/>
        <end position="133"/>
    </location>
</feature>
<evidence type="ECO:0000256" key="5">
    <source>
        <dbReference type="ARBA" id="ARBA00022597"/>
    </source>
</evidence>
<evidence type="ECO:0000256" key="11">
    <source>
        <dbReference type="RuleBase" id="RU361157"/>
    </source>
</evidence>
<dbReference type="STRING" id="573570.F7310_08375"/>
<keyword evidence="4 11" id="KW-1003">Cell membrane</keyword>
<dbReference type="InterPro" id="IPR013525">
    <property type="entry name" value="ABC2_TM"/>
</dbReference>